<feature type="active site" description="Proton acceptor" evidence="5 6">
    <location>
        <position position="144"/>
    </location>
</feature>
<comment type="catalytic activity">
    <reaction evidence="5">
        <text>N(6)-acetyl-L-lysyl-[protein] + NAD(+) + H2O = 2''-O-acetyl-ADP-D-ribose + nicotinamide + L-lysyl-[protein]</text>
        <dbReference type="Rhea" id="RHEA:43636"/>
        <dbReference type="Rhea" id="RHEA-COMP:9752"/>
        <dbReference type="Rhea" id="RHEA-COMP:10731"/>
        <dbReference type="ChEBI" id="CHEBI:15377"/>
        <dbReference type="ChEBI" id="CHEBI:17154"/>
        <dbReference type="ChEBI" id="CHEBI:29969"/>
        <dbReference type="ChEBI" id="CHEBI:57540"/>
        <dbReference type="ChEBI" id="CHEBI:61930"/>
        <dbReference type="ChEBI" id="CHEBI:83767"/>
        <dbReference type="EC" id="2.3.1.286"/>
    </reaction>
</comment>
<keyword evidence="4 5" id="KW-0520">NAD</keyword>
<dbReference type="InterPro" id="IPR029035">
    <property type="entry name" value="DHS-like_NAD/FAD-binding_dom"/>
</dbReference>
<feature type="binding site" evidence="5">
    <location>
        <begin position="246"/>
        <end position="248"/>
    </location>
    <ligand>
        <name>NAD(+)</name>
        <dbReference type="ChEBI" id="CHEBI:57540"/>
    </ligand>
</feature>
<dbReference type="EC" id="2.3.1.286" evidence="5"/>
<feature type="binding site" evidence="5">
    <location>
        <begin position="272"/>
        <end position="274"/>
    </location>
    <ligand>
        <name>NAD(+)</name>
        <dbReference type="ChEBI" id="CHEBI:57540"/>
    </ligand>
</feature>
<keyword evidence="3 5" id="KW-0862">Zinc</keyword>
<feature type="binding site" evidence="5 6">
    <location>
        <position position="155"/>
    </location>
    <ligand>
        <name>Zn(2+)</name>
        <dbReference type="ChEBI" id="CHEBI:29105"/>
    </ligand>
</feature>
<name>A0ABT1GVL1_9NOCA</name>
<feature type="domain" description="Deacetylase sirtuin-type" evidence="8">
    <location>
        <begin position="22"/>
        <end position="304"/>
    </location>
</feature>
<evidence type="ECO:0000256" key="7">
    <source>
        <dbReference type="SAM" id="MobiDB-lite"/>
    </source>
</evidence>
<dbReference type="Pfam" id="PF02146">
    <property type="entry name" value="SIR2"/>
    <property type="match status" value="1"/>
</dbReference>
<dbReference type="InterPro" id="IPR026591">
    <property type="entry name" value="Sirtuin_cat_small_dom_sf"/>
</dbReference>
<comment type="function">
    <text evidence="5">NAD-dependent protein deacetylase which modulates the activities of several enzymes which are inactive in their acetylated form.</text>
</comment>
<proteinExistence type="inferred from homology"/>
<comment type="caution">
    <text evidence="5">Lacks conserved residue(s) required for the propagation of feature annotation.</text>
</comment>
<dbReference type="EMBL" id="JAMTCG010000001">
    <property type="protein sequence ID" value="MCP2158926.1"/>
    <property type="molecule type" value="Genomic_DNA"/>
</dbReference>
<protein>
    <recommendedName>
        <fullName evidence="5">NAD-dependent protein deacetylase</fullName>
        <ecNumber evidence="5">2.3.1.286</ecNumber>
    </recommendedName>
    <alternativeName>
        <fullName evidence="5">Regulatory protein SIR2 homolog</fullName>
    </alternativeName>
</protein>
<evidence type="ECO:0000313" key="9">
    <source>
        <dbReference type="EMBL" id="MCP2158926.1"/>
    </source>
</evidence>
<evidence type="ECO:0000259" key="8">
    <source>
        <dbReference type="PROSITE" id="PS50305"/>
    </source>
</evidence>
<evidence type="ECO:0000256" key="3">
    <source>
        <dbReference type="ARBA" id="ARBA00022833"/>
    </source>
</evidence>
<dbReference type="Gene3D" id="3.30.1600.10">
    <property type="entry name" value="SIR2/SIRT2 'Small Domain"/>
    <property type="match status" value="1"/>
</dbReference>
<feature type="binding site" evidence="5 6">
    <location>
        <position position="206"/>
    </location>
    <ligand>
        <name>Zn(2+)</name>
        <dbReference type="ChEBI" id="CHEBI:29105"/>
    </ligand>
</feature>
<feature type="binding site" evidence="5 6">
    <location>
        <position position="152"/>
    </location>
    <ligand>
        <name>Zn(2+)</name>
        <dbReference type="ChEBI" id="CHEBI:29105"/>
    </ligand>
</feature>
<keyword evidence="2 5" id="KW-0479">Metal-binding</keyword>
<evidence type="ECO:0000256" key="2">
    <source>
        <dbReference type="ARBA" id="ARBA00022723"/>
    </source>
</evidence>
<feature type="binding site" evidence="5">
    <location>
        <begin position="50"/>
        <end position="70"/>
    </location>
    <ligand>
        <name>NAD(+)</name>
        <dbReference type="ChEBI" id="CHEBI:57540"/>
    </ligand>
</feature>
<accession>A0ABT1GVL1</accession>
<evidence type="ECO:0000256" key="6">
    <source>
        <dbReference type="PROSITE-ProRule" id="PRU00236"/>
    </source>
</evidence>
<dbReference type="InterPro" id="IPR026590">
    <property type="entry name" value="Ssirtuin_cat_dom"/>
</dbReference>
<keyword evidence="10" id="KW-1185">Reference proteome</keyword>
<feature type="binding site" evidence="5 6">
    <location>
        <position position="209"/>
    </location>
    <ligand>
        <name>Zn(2+)</name>
        <dbReference type="ChEBI" id="CHEBI:29105"/>
    </ligand>
</feature>
<feature type="binding site" evidence="5">
    <location>
        <position position="290"/>
    </location>
    <ligand>
        <name>NAD(+)</name>
        <dbReference type="ChEBI" id="CHEBI:57540"/>
    </ligand>
</feature>
<comment type="caution">
    <text evidence="9">The sequence shown here is derived from an EMBL/GenBank/DDBJ whole genome shotgun (WGS) entry which is preliminary data.</text>
</comment>
<dbReference type="PANTHER" id="PTHR11085:SF10">
    <property type="entry name" value="NAD-DEPENDENT PROTEIN DEACYLASE SIRTUIN-5, MITOCHONDRIAL-RELATED"/>
    <property type="match status" value="1"/>
</dbReference>
<dbReference type="HAMAP" id="MF_01967">
    <property type="entry name" value="Sirtuin_ClassII"/>
    <property type="match status" value="1"/>
</dbReference>
<reference evidence="9 10" key="1">
    <citation type="submission" date="2022-06" db="EMBL/GenBank/DDBJ databases">
        <title>Genomic Encyclopedia of Archaeal and Bacterial Type Strains, Phase II (KMG-II): from individual species to whole genera.</title>
        <authorList>
            <person name="Goeker M."/>
        </authorList>
    </citation>
    <scope>NUCLEOTIDE SEQUENCE [LARGE SCALE GENOMIC DNA]</scope>
    <source>
        <strain evidence="9 10">DSM 45037</strain>
    </source>
</reference>
<comment type="subcellular location">
    <subcellularLocation>
        <location evidence="5">Cytoplasm</location>
    </subcellularLocation>
</comment>
<gene>
    <name evidence="5" type="primary">cobB</name>
    <name evidence="9" type="ORF">LX12_000090</name>
</gene>
<dbReference type="InterPro" id="IPR050134">
    <property type="entry name" value="NAD-dep_sirtuin_deacylases"/>
</dbReference>
<evidence type="ECO:0000256" key="4">
    <source>
        <dbReference type="ARBA" id="ARBA00023027"/>
    </source>
</evidence>
<organism evidence="9 10">
    <name type="scientific">Williamsia serinedens</name>
    <dbReference type="NCBI Taxonomy" id="391736"/>
    <lineage>
        <taxon>Bacteria</taxon>
        <taxon>Bacillati</taxon>
        <taxon>Actinomycetota</taxon>
        <taxon>Actinomycetes</taxon>
        <taxon>Mycobacteriales</taxon>
        <taxon>Nocardiaceae</taxon>
        <taxon>Williamsia</taxon>
    </lineage>
</organism>
<dbReference type="Proteomes" id="UP001205740">
    <property type="component" value="Unassembled WGS sequence"/>
</dbReference>
<comment type="similarity">
    <text evidence="5">Belongs to the sirtuin family. Class II subfamily.</text>
</comment>
<evidence type="ECO:0000256" key="5">
    <source>
        <dbReference type="HAMAP-Rule" id="MF_01967"/>
    </source>
</evidence>
<keyword evidence="5" id="KW-0963">Cytoplasm</keyword>
<dbReference type="PANTHER" id="PTHR11085">
    <property type="entry name" value="NAD-DEPENDENT PROTEIN DEACYLASE SIRTUIN-5, MITOCHONDRIAL-RELATED"/>
    <property type="match status" value="1"/>
</dbReference>
<sequence>MVLGTLETMRTRLQVAWTPGDPTPVDEDLDARVDQAHGLLTGRRAVVLTGAGISTDSGIPDYRSPGAAPRTPMTIDAFLASADFRRHYWARNHLGWRHLDAATPNAGHRAVATLQRHGLVRGVITQNIDMLHTKAGSRPVLELHGCYGRVCCLDCGWQISRHGLAQVLDPLNVAFTERVRSRGALDVAPDADVVVDDTRDFHMIDCPACGGPLKPAIVYFGESVPRPVVADAYAMVDAAEALLVLGSSLTVMSGLRFVRHARRRGIPVVIVNRGATRGDDCATLKIDHRCADVLERLVARVEADAPTASARGDDGAPTPSARGDEVVGVHHRAS</sequence>
<dbReference type="PROSITE" id="PS50305">
    <property type="entry name" value="SIRTUIN"/>
    <property type="match status" value="1"/>
</dbReference>
<dbReference type="Gene3D" id="3.40.50.1220">
    <property type="entry name" value="TPP-binding domain"/>
    <property type="match status" value="1"/>
</dbReference>
<comment type="cofactor">
    <cofactor evidence="5">
        <name>Zn(2+)</name>
        <dbReference type="ChEBI" id="CHEBI:29105"/>
    </cofactor>
    <text evidence="5">Binds 1 zinc ion per subunit.</text>
</comment>
<dbReference type="InterPro" id="IPR026587">
    <property type="entry name" value="Sirtuin_class_II"/>
</dbReference>
<evidence type="ECO:0000256" key="1">
    <source>
        <dbReference type="ARBA" id="ARBA00022679"/>
    </source>
</evidence>
<dbReference type="InterPro" id="IPR003000">
    <property type="entry name" value="Sirtuin"/>
</dbReference>
<feature type="region of interest" description="Disordered" evidence="7">
    <location>
        <begin position="305"/>
        <end position="334"/>
    </location>
</feature>
<evidence type="ECO:0000313" key="10">
    <source>
        <dbReference type="Proteomes" id="UP001205740"/>
    </source>
</evidence>
<keyword evidence="1 5" id="KW-0808">Transferase</keyword>
<dbReference type="SUPFAM" id="SSF52467">
    <property type="entry name" value="DHS-like NAD/FAD-binding domain"/>
    <property type="match status" value="1"/>
</dbReference>